<dbReference type="PROSITE" id="PS50966">
    <property type="entry name" value="ZF_SWIM"/>
    <property type="match status" value="1"/>
</dbReference>
<dbReference type="GO" id="GO:0006310">
    <property type="term" value="P:DNA recombination"/>
    <property type="evidence" value="ECO:0007669"/>
    <property type="project" value="InterPro"/>
</dbReference>
<gene>
    <name evidence="3" type="ORF">DDT42_01668</name>
</gene>
<dbReference type="Pfam" id="PF03837">
    <property type="entry name" value="RecT"/>
    <property type="match status" value="1"/>
</dbReference>
<evidence type="ECO:0000313" key="3">
    <source>
        <dbReference type="EMBL" id="MBT9145791.1"/>
    </source>
</evidence>
<dbReference type="Proteomes" id="UP000811545">
    <property type="component" value="Unassembled WGS sequence"/>
</dbReference>
<evidence type="ECO:0000256" key="1">
    <source>
        <dbReference type="PROSITE-ProRule" id="PRU00325"/>
    </source>
</evidence>
<evidence type="ECO:0000259" key="2">
    <source>
        <dbReference type="PROSITE" id="PS50966"/>
    </source>
</evidence>
<dbReference type="NCBIfam" id="TIGR01913">
    <property type="entry name" value="bet_lambda"/>
    <property type="match status" value="1"/>
</dbReference>
<keyword evidence="1" id="KW-0479">Metal-binding</keyword>
<evidence type="ECO:0000313" key="4">
    <source>
        <dbReference type="Proteomes" id="UP000811545"/>
    </source>
</evidence>
<dbReference type="GO" id="GO:0008270">
    <property type="term" value="F:zinc ion binding"/>
    <property type="evidence" value="ECO:0007669"/>
    <property type="project" value="UniProtKB-KW"/>
</dbReference>
<dbReference type="InterPro" id="IPR007527">
    <property type="entry name" value="Znf_SWIM"/>
</dbReference>
<accession>A0A9E2BJ35</accession>
<organism evidence="3 4">
    <name type="scientific">Psychracetigena formicireducens</name>
    <dbReference type="NCBI Taxonomy" id="2986056"/>
    <lineage>
        <taxon>Bacteria</taxon>
        <taxon>Bacillati</taxon>
        <taxon>Candidatus Lithacetigenota</taxon>
        <taxon>Candidatus Psychracetigena</taxon>
    </lineage>
</organism>
<comment type="caution">
    <text evidence="3">The sequence shown here is derived from an EMBL/GenBank/DDBJ whole genome shotgun (WGS) entry which is preliminary data.</text>
</comment>
<keyword evidence="1" id="KW-0862">Zinc</keyword>
<reference evidence="3 4" key="1">
    <citation type="journal article" date="2021" name="bioRxiv">
        <title>Unique metabolic strategies in Hadean analogues reveal hints for primordial physiology.</title>
        <authorList>
            <person name="Nobu M.K."/>
            <person name="Nakai R."/>
            <person name="Tamazawa S."/>
            <person name="Mori H."/>
            <person name="Toyoda A."/>
            <person name="Ijiri A."/>
            <person name="Suzuki S."/>
            <person name="Kurokawa K."/>
            <person name="Kamagata Y."/>
            <person name="Tamaki H."/>
        </authorList>
    </citation>
    <scope>NUCLEOTIDE SEQUENCE [LARGE SCALE GENOMIC DNA]</scope>
    <source>
        <strain evidence="3">BS525</strain>
    </source>
</reference>
<dbReference type="GO" id="GO:0003677">
    <property type="term" value="F:DNA binding"/>
    <property type="evidence" value="ECO:0007669"/>
    <property type="project" value="InterPro"/>
</dbReference>
<sequence length="392" mass="44112">MNNIKKVQTAMANAPELVAATSHQQELTPALVRKYLCPNATDGEIYFFITLCQKQNLDPFLREVYLAKSGDFPATIVTGKETFLKRAVRNPKYAGHRAWTEGEIPNLKGIAEVYVKGYEVPIHIEVDYKEYVGRKKDGSLNRMWAEKPRTMLRKVALVQALRESFPDDFGGMYSPEEINTIESDKLPTEKISIAPSESDKLPTEKISIIESDKLPTEKISIAPSESDKLLTENTAPLEAPNILPSEEKLQKKEAIYTVTQGATLWLYNIWKGDIRTYIVDTLKNECTCPAGAHTICKHREMVQEFVTKKIQPIKTKKFKIESNDKNKTKTGQEGANLATLPQISLISRLGEKAHLTPANILEMVGKFGCEKLEELTKENAREMIDELKGLAK</sequence>
<name>A0A9E2BJ35_PSYF1</name>
<proteinExistence type="predicted"/>
<dbReference type="InterPro" id="IPR018330">
    <property type="entry name" value="RecT_fam"/>
</dbReference>
<feature type="domain" description="SWIM-type" evidence="2">
    <location>
        <begin position="277"/>
        <end position="307"/>
    </location>
</feature>
<keyword evidence="1" id="KW-0863">Zinc-finger</keyword>
<dbReference type="AlphaFoldDB" id="A0A9E2BJ35"/>
<protein>
    <recommendedName>
        <fullName evidence="2">SWIM-type domain-containing protein</fullName>
    </recommendedName>
</protein>
<dbReference type="EMBL" id="QLTW01000174">
    <property type="protein sequence ID" value="MBT9145791.1"/>
    <property type="molecule type" value="Genomic_DNA"/>
</dbReference>
<dbReference type="InterPro" id="IPR010183">
    <property type="entry name" value="Phage_lambda_Bet"/>
</dbReference>